<evidence type="ECO:0000313" key="5">
    <source>
        <dbReference type="WBParaSite" id="EN70_4676"/>
    </source>
</evidence>
<evidence type="ECO:0000313" key="4">
    <source>
        <dbReference type="Proteomes" id="UP000095285"/>
    </source>
</evidence>
<dbReference type="WBParaSite" id="EN70_4676">
    <property type="protein sequence ID" value="EN70_4676"/>
    <property type="gene ID" value="EN70_4676"/>
</dbReference>
<keyword evidence="3" id="KW-0472">Membrane</keyword>
<dbReference type="PANTHER" id="PTHR16311">
    <property type="entry name" value="THROMBOSPONDIN TYPE I DOMAIN-CONTAINING 1"/>
    <property type="match status" value="1"/>
</dbReference>
<keyword evidence="2" id="KW-1015">Disulfide bond</keyword>
<dbReference type="STRING" id="7209.A0A1I7VP43"/>
<organism evidence="4 5">
    <name type="scientific">Loa loa</name>
    <name type="common">Eye worm</name>
    <name type="synonym">Filaria loa</name>
    <dbReference type="NCBI Taxonomy" id="7209"/>
    <lineage>
        <taxon>Eukaryota</taxon>
        <taxon>Metazoa</taxon>
        <taxon>Ecdysozoa</taxon>
        <taxon>Nematoda</taxon>
        <taxon>Chromadorea</taxon>
        <taxon>Rhabditida</taxon>
        <taxon>Spirurina</taxon>
        <taxon>Spiruromorpha</taxon>
        <taxon>Filarioidea</taxon>
        <taxon>Onchocercidae</taxon>
        <taxon>Loa</taxon>
    </lineage>
</organism>
<dbReference type="PANTHER" id="PTHR16311:SF3">
    <property type="entry name" value="THROMBOSPONDIN TYPE-1 DOMAIN-CONTAINING PROTEIN 1"/>
    <property type="match status" value="1"/>
</dbReference>
<evidence type="ECO:0000256" key="3">
    <source>
        <dbReference type="SAM" id="Phobius"/>
    </source>
</evidence>
<keyword evidence="1" id="KW-0677">Repeat</keyword>
<dbReference type="FunFam" id="2.20.100.10:FF:000007">
    <property type="entry name" value="Thrombospondin 1"/>
    <property type="match status" value="1"/>
</dbReference>
<name>A0A1I7VP43_LOALO</name>
<dbReference type="InterPro" id="IPR000884">
    <property type="entry name" value="TSP1_rpt"/>
</dbReference>
<dbReference type="Proteomes" id="UP000095285">
    <property type="component" value="Unassembled WGS sequence"/>
</dbReference>
<protein>
    <submittedName>
        <fullName evidence="5">TSP1_CCN domain-containing protein</fullName>
    </submittedName>
</protein>
<dbReference type="InterPro" id="IPR038877">
    <property type="entry name" value="THSD1"/>
</dbReference>
<dbReference type="eggNOG" id="ENOG502QY3P">
    <property type="taxonomic scope" value="Eukaryota"/>
</dbReference>
<dbReference type="Pfam" id="PF00090">
    <property type="entry name" value="TSP_1"/>
    <property type="match status" value="1"/>
</dbReference>
<dbReference type="Gene3D" id="2.20.100.10">
    <property type="entry name" value="Thrombospondin type-1 (TSP1) repeat"/>
    <property type="match status" value="1"/>
</dbReference>
<accession>A0A1I7VP43</accession>
<keyword evidence="4" id="KW-1185">Reference proteome</keyword>
<feature type="transmembrane region" description="Helical" evidence="3">
    <location>
        <begin position="209"/>
        <end position="235"/>
    </location>
</feature>
<dbReference type="AlphaFoldDB" id="A0A1I7VP43"/>
<sequence length="384" mass="43452">MVGQIEGGWRDWSAWSICSANCGHGLQRRWRLCDSPIPQNGGNLCVGNFVEFLDCNAGNCTETTTVTIGINDTLCSCGCLLNHMAGRFFAQTCNEITDWILKSHGTFLYLKLKHDLIFNQFKLAIYRGLKKEELVYDSGINNPIPKNTLQFISNDYFVISLLKLNNSSNINYGIEISFEWKNASDETLSTVTTLRLSHVCMFCHRNLSFLLSSLFIILIISLPPLLCSYVTILVIRNAKWKRNRQIRIENSLDEPRLNPNMIQSGQTDTTEIKSNRTVVTKRSIGIQLSASSTPRIPRDKGILWSQATNSPQMTPRNDEHSSLSFNTDHDLEYDYYEPAIPGSFLTSAINFYSDIDIEQIIGSSELSYNLLSKHDAHTQIDDNI</sequence>
<dbReference type="SMART" id="SM00209">
    <property type="entry name" value="TSP1"/>
    <property type="match status" value="1"/>
</dbReference>
<dbReference type="PROSITE" id="PS50092">
    <property type="entry name" value="TSP1"/>
    <property type="match status" value="1"/>
</dbReference>
<keyword evidence="3" id="KW-0812">Transmembrane</keyword>
<dbReference type="SUPFAM" id="SSF82895">
    <property type="entry name" value="TSP-1 type 1 repeat"/>
    <property type="match status" value="1"/>
</dbReference>
<reference evidence="4" key="1">
    <citation type="submission" date="2012-04" db="EMBL/GenBank/DDBJ databases">
        <title>The Genome Sequence of Loa loa.</title>
        <authorList>
            <consortium name="The Broad Institute Genome Sequencing Platform"/>
            <consortium name="Broad Institute Genome Sequencing Center for Infectious Disease"/>
            <person name="Nutman T.B."/>
            <person name="Fink D.L."/>
            <person name="Russ C."/>
            <person name="Young S."/>
            <person name="Zeng Q."/>
            <person name="Gargeya S."/>
            <person name="Alvarado L."/>
            <person name="Berlin A."/>
            <person name="Chapman S.B."/>
            <person name="Chen Z."/>
            <person name="Freedman E."/>
            <person name="Gellesch M."/>
            <person name="Goldberg J."/>
            <person name="Griggs A."/>
            <person name="Gujja S."/>
            <person name="Heilman E.R."/>
            <person name="Heiman D."/>
            <person name="Howarth C."/>
            <person name="Mehta T."/>
            <person name="Neiman D."/>
            <person name="Pearson M."/>
            <person name="Roberts A."/>
            <person name="Saif S."/>
            <person name="Shea T."/>
            <person name="Shenoy N."/>
            <person name="Sisk P."/>
            <person name="Stolte C."/>
            <person name="Sykes S."/>
            <person name="White J."/>
            <person name="Yandava C."/>
            <person name="Haas B."/>
            <person name="Henn M.R."/>
            <person name="Nusbaum C."/>
            <person name="Birren B."/>
        </authorList>
    </citation>
    <scope>NUCLEOTIDE SEQUENCE [LARGE SCALE GENOMIC DNA]</scope>
</reference>
<proteinExistence type="predicted"/>
<keyword evidence="3" id="KW-1133">Transmembrane helix</keyword>
<evidence type="ECO:0000256" key="1">
    <source>
        <dbReference type="ARBA" id="ARBA00022737"/>
    </source>
</evidence>
<reference evidence="5" key="2">
    <citation type="submission" date="2016-11" db="UniProtKB">
        <authorList>
            <consortium name="WormBaseParasite"/>
        </authorList>
    </citation>
    <scope>IDENTIFICATION</scope>
</reference>
<dbReference type="InterPro" id="IPR036383">
    <property type="entry name" value="TSP1_rpt_sf"/>
</dbReference>
<evidence type="ECO:0000256" key="2">
    <source>
        <dbReference type="ARBA" id="ARBA00023157"/>
    </source>
</evidence>
<dbReference type="GO" id="GO:0071944">
    <property type="term" value="C:cell periphery"/>
    <property type="evidence" value="ECO:0007669"/>
    <property type="project" value="TreeGrafter"/>
</dbReference>